<dbReference type="RefSeq" id="WP_144420671.1">
    <property type="nucleotide sequence ID" value="NZ_CP012508.1"/>
</dbReference>
<evidence type="ECO:0000256" key="4">
    <source>
        <dbReference type="ARBA" id="ARBA00022989"/>
    </source>
</evidence>
<evidence type="ECO:0000256" key="3">
    <source>
        <dbReference type="ARBA" id="ARBA00022692"/>
    </source>
</evidence>
<keyword evidence="2" id="KW-1003">Cell membrane</keyword>
<feature type="transmembrane region" description="Helical" evidence="6">
    <location>
        <begin position="293"/>
        <end position="312"/>
    </location>
</feature>
<feature type="transmembrane region" description="Helical" evidence="6">
    <location>
        <begin position="20"/>
        <end position="38"/>
    </location>
</feature>
<dbReference type="PANTHER" id="PTHR43124">
    <property type="entry name" value="PURINE EFFLUX PUMP PBUE"/>
    <property type="match status" value="1"/>
</dbReference>
<feature type="transmembrane region" description="Helical" evidence="6">
    <location>
        <begin position="110"/>
        <end position="131"/>
    </location>
</feature>
<evidence type="ECO:0000313" key="8">
    <source>
        <dbReference type="EMBL" id="ALB22654.1"/>
    </source>
</evidence>
<evidence type="ECO:0000256" key="1">
    <source>
        <dbReference type="ARBA" id="ARBA00004651"/>
    </source>
</evidence>
<feature type="domain" description="Major facilitator superfamily (MFS) profile" evidence="7">
    <location>
        <begin position="16"/>
        <end position="426"/>
    </location>
</feature>
<sequence length="440" mass="47279">MTIKIMNTELKQGQWRRYVAWLMACIFGIYQFSLQSVGGLMTHELMRGFDLNAVSVSYVLSSFFYVFLIMQIPAGLILDRYAKCYILPTAAALCAIGCFIFASADHLSWLIIGRMCTGIGGAFGFIGILSAARSYFPLRFFAVIVGISECIGFLGTALGEHSFAMLLQNIGWRGAMNAVGVVGVVVSFGLLIALHPKVAPKYDYSPPVKGEPVWGHLRVIVHEPCQWLVGVISFCLFSLISVFAALWGAPALARIYNLNLSDAALSVSAIFIGIAIGASLMGSVAHSARLQPMAMMIGSFISAIFMAVIIFYPRYLNFSGLLVLLVLTGIASSGYVICFAFSGQIAAPGAGSASVGFVNMITMSAALIMQPVMGSLIGLHGPLNVIDGSPIYAIADYQRGGGVIVVLFVLAFFASAFLQIVSSRQSLDHLLVRLDARDKR</sequence>
<dbReference type="AlphaFoldDB" id="A0AAC8VHI0"/>
<name>A0AAC8VHI0_PISSA</name>
<accession>A0AAC8VHI0</accession>
<dbReference type="Pfam" id="PF07690">
    <property type="entry name" value="MFS_1"/>
    <property type="match status" value="1"/>
</dbReference>
<keyword evidence="4 6" id="KW-1133">Transmembrane helix</keyword>
<evidence type="ECO:0000256" key="5">
    <source>
        <dbReference type="ARBA" id="ARBA00023136"/>
    </source>
</evidence>
<keyword evidence="3 6" id="KW-0812">Transmembrane</keyword>
<dbReference type="InterPro" id="IPR050189">
    <property type="entry name" value="MFS_Efflux_Transporters"/>
</dbReference>
<evidence type="ECO:0000256" key="2">
    <source>
        <dbReference type="ARBA" id="ARBA00022475"/>
    </source>
</evidence>
<protein>
    <submittedName>
        <fullName evidence="8">Major Facilitator Superfamily protein</fullName>
    </submittedName>
</protein>
<evidence type="ECO:0000256" key="6">
    <source>
        <dbReference type="SAM" id="Phobius"/>
    </source>
</evidence>
<comment type="subcellular location">
    <subcellularLocation>
        <location evidence="1">Cell membrane</location>
        <topology evidence="1">Multi-pass membrane protein</topology>
    </subcellularLocation>
</comment>
<dbReference type="InterPro" id="IPR036259">
    <property type="entry name" value="MFS_trans_sf"/>
</dbReference>
<keyword evidence="5 6" id="KW-0472">Membrane</keyword>
<feature type="transmembrane region" description="Helical" evidence="6">
    <location>
        <begin position="400"/>
        <end position="421"/>
    </location>
</feature>
<evidence type="ECO:0000313" key="9">
    <source>
        <dbReference type="Proteomes" id="UP000029558"/>
    </source>
</evidence>
<reference evidence="8 9" key="1">
    <citation type="journal article" date="2014" name="Genome Announc.">
        <title>Comparative Genome Analysis of Two Isolates of the Fish Pathogen Piscirickettsia salmonis from Different Hosts Reveals Major Differences in Virulence-Associated Secretion Systems.</title>
        <authorList>
            <person name="Bohle H."/>
            <person name="Henriquez P."/>
            <person name="Grothusen H."/>
            <person name="Navas E."/>
            <person name="Sandoval A."/>
            <person name="Bustamante F."/>
            <person name="Bustos P."/>
            <person name="Mancilla M."/>
        </authorList>
    </citation>
    <scope>NUCLEOTIDE SEQUENCE [LARGE SCALE GENOMIC DNA]</scope>
    <source>
        <strain evidence="9">B1-32597</strain>
    </source>
</reference>
<dbReference type="GO" id="GO:0022857">
    <property type="term" value="F:transmembrane transporter activity"/>
    <property type="evidence" value="ECO:0007669"/>
    <property type="project" value="InterPro"/>
</dbReference>
<feature type="transmembrane region" description="Helical" evidence="6">
    <location>
        <begin position="85"/>
        <end position="104"/>
    </location>
</feature>
<gene>
    <name evidence="8" type="ORF">KU39_1472</name>
</gene>
<dbReference type="InterPro" id="IPR020846">
    <property type="entry name" value="MFS_dom"/>
</dbReference>
<feature type="transmembrane region" description="Helical" evidence="6">
    <location>
        <begin position="263"/>
        <end position="281"/>
    </location>
</feature>
<feature type="transmembrane region" description="Helical" evidence="6">
    <location>
        <begin position="353"/>
        <end position="380"/>
    </location>
</feature>
<dbReference type="SUPFAM" id="SSF103473">
    <property type="entry name" value="MFS general substrate transporter"/>
    <property type="match status" value="1"/>
</dbReference>
<proteinExistence type="predicted"/>
<dbReference type="Gene3D" id="1.20.1250.20">
    <property type="entry name" value="MFS general substrate transporter like domains"/>
    <property type="match status" value="1"/>
</dbReference>
<evidence type="ECO:0000259" key="7">
    <source>
        <dbReference type="PROSITE" id="PS50850"/>
    </source>
</evidence>
<organism evidence="8 9">
    <name type="scientific">Piscirickettsia salmonis</name>
    <dbReference type="NCBI Taxonomy" id="1238"/>
    <lineage>
        <taxon>Bacteria</taxon>
        <taxon>Pseudomonadati</taxon>
        <taxon>Pseudomonadota</taxon>
        <taxon>Gammaproteobacteria</taxon>
        <taxon>Thiotrichales</taxon>
        <taxon>Piscirickettsiaceae</taxon>
        <taxon>Piscirickettsia</taxon>
    </lineage>
</organism>
<feature type="transmembrane region" description="Helical" evidence="6">
    <location>
        <begin position="138"/>
        <end position="158"/>
    </location>
</feature>
<dbReference type="PANTHER" id="PTHR43124:SF3">
    <property type="entry name" value="CHLORAMPHENICOL EFFLUX PUMP RV0191"/>
    <property type="match status" value="1"/>
</dbReference>
<feature type="transmembrane region" description="Helical" evidence="6">
    <location>
        <begin position="170"/>
        <end position="194"/>
    </location>
</feature>
<dbReference type="CDD" id="cd06174">
    <property type="entry name" value="MFS"/>
    <property type="match status" value="1"/>
</dbReference>
<dbReference type="InterPro" id="IPR011701">
    <property type="entry name" value="MFS"/>
</dbReference>
<feature type="transmembrane region" description="Helical" evidence="6">
    <location>
        <begin position="318"/>
        <end position="341"/>
    </location>
</feature>
<feature type="transmembrane region" description="Helical" evidence="6">
    <location>
        <begin position="227"/>
        <end position="251"/>
    </location>
</feature>
<dbReference type="GO" id="GO:0005886">
    <property type="term" value="C:plasma membrane"/>
    <property type="evidence" value="ECO:0007669"/>
    <property type="project" value="UniProtKB-SubCell"/>
</dbReference>
<feature type="transmembrane region" description="Helical" evidence="6">
    <location>
        <begin position="58"/>
        <end position="78"/>
    </location>
</feature>
<dbReference type="PROSITE" id="PS50850">
    <property type="entry name" value="MFS"/>
    <property type="match status" value="1"/>
</dbReference>
<dbReference type="EMBL" id="CP012508">
    <property type="protein sequence ID" value="ALB22654.1"/>
    <property type="molecule type" value="Genomic_DNA"/>
</dbReference>
<dbReference type="Proteomes" id="UP000029558">
    <property type="component" value="Chromosome"/>
</dbReference>